<proteinExistence type="predicted"/>
<protein>
    <submittedName>
        <fullName evidence="1">Uncharacterized protein</fullName>
    </submittedName>
</protein>
<dbReference type="Proteomes" id="UP000261285">
    <property type="component" value="Unassembled WGS sequence"/>
</dbReference>
<dbReference type="RefSeq" id="WP_117553128.1">
    <property type="nucleotide sequence ID" value="NZ_CABMEZ010000002.1"/>
</dbReference>
<comment type="caution">
    <text evidence="1">The sequence shown here is derived from an EMBL/GenBank/DDBJ whole genome shotgun (WGS) entry which is preliminary data.</text>
</comment>
<gene>
    <name evidence="1" type="ORF">DXB16_02120</name>
</gene>
<organism evidence="1 2">
    <name type="scientific">Dorea longicatena</name>
    <dbReference type="NCBI Taxonomy" id="88431"/>
    <lineage>
        <taxon>Bacteria</taxon>
        <taxon>Bacillati</taxon>
        <taxon>Bacillota</taxon>
        <taxon>Clostridia</taxon>
        <taxon>Lachnospirales</taxon>
        <taxon>Lachnospiraceae</taxon>
        <taxon>Dorea</taxon>
    </lineage>
</organism>
<accession>A0A3E5GH81</accession>
<dbReference type="EMBL" id="QSVN01000002">
    <property type="protein sequence ID" value="RGO34315.1"/>
    <property type="molecule type" value="Genomic_DNA"/>
</dbReference>
<dbReference type="AlphaFoldDB" id="A0A3E5GH81"/>
<name>A0A3E5GH81_9FIRM</name>
<reference evidence="1 2" key="1">
    <citation type="submission" date="2018-08" db="EMBL/GenBank/DDBJ databases">
        <title>A genome reference for cultivated species of the human gut microbiota.</title>
        <authorList>
            <person name="Zou Y."/>
            <person name="Xue W."/>
            <person name="Luo G."/>
        </authorList>
    </citation>
    <scope>NUCLEOTIDE SEQUENCE [LARGE SCALE GENOMIC DNA]</scope>
    <source>
        <strain evidence="1 2">OM02-16</strain>
    </source>
</reference>
<evidence type="ECO:0000313" key="1">
    <source>
        <dbReference type="EMBL" id="RGO34315.1"/>
    </source>
</evidence>
<evidence type="ECO:0000313" key="2">
    <source>
        <dbReference type="Proteomes" id="UP000261285"/>
    </source>
</evidence>
<sequence length="63" mass="7381">MKYRIERMEGQHCHFVNGRTELLAYLEQAPAGTVTDIRKVYQNGVTDSVMEIYLPYIRGRKSF</sequence>